<feature type="domain" description="Plastocyanin-like" evidence="2">
    <location>
        <begin position="57"/>
        <end position="157"/>
    </location>
</feature>
<protein>
    <submittedName>
        <fullName evidence="3">Multicopper oxidase</fullName>
    </submittedName>
</protein>
<dbReference type="GO" id="GO:0016491">
    <property type="term" value="F:oxidoreductase activity"/>
    <property type="evidence" value="ECO:0007669"/>
    <property type="project" value="InterPro"/>
</dbReference>
<evidence type="ECO:0000259" key="1">
    <source>
        <dbReference type="Pfam" id="PF07731"/>
    </source>
</evidence>
<name>A0A917F7P8_9HYPH</name>
<dbReference type="InterPro" id="IPR008972">
    <property type="entry name" value="Cupredoxin"/>
</dbReference>
<comment type="caution">
    <text evidence="3">The sequence shown here is derived from an EMBL/GenBank/DDBJ whole genome shotgun (WGS) entry which is preliminary data.</text>
</comment>
<dbReference type="AlphaFoldDB" id="A0A917F7P8"/>
<evidence type="ECO:0000313" key="4">
    <source>
        <dbReference type="Proteomes" id="UP000606044"/>
    </source>
</evidence>
<feature type="domain" description="Plastocyanin-like" evidence="1">
    <location>
        <begin position="336"/>
        <end position="404"/>
    </location>
</feature>
<dbReference type="EMBL" id="BMCT01000001">
    <property type="protein sequence ID" value="GGF56149.1"/>
    <property type="molecule type" value="Genomic_DNA"/>
</dbReference>
<dbReference type="InterPro" id="IPR011707">
    <property type="entry name" value="Cu-oxidase-like_N"/>
</dbReference>
<dbReference type="GO" id="GO:0030288">
    <property type="term" value="C:outer membrane-bounded periplasmic space"/>
    <property type="evidence" value="ECO:0007669"/>
    <property type="project" value="TreeGrafter"/>
</dbReference>
<reference evidence="3" key="2">
    <citation type="submission" date="2020-09" db="EMBL/GenBank/DDBJ databases">
        <authorList>
            <person name="Sun Q."/>
            <person name="Sedlacek I."/>
        </authorList>
    </citation>
    <scope>NUCLEOTIDE SEQUENCE</scope>
    <source>
        <strain evidence="3">CCM 7897</strain>
    </source>
</reference>
<proteinExistence type="predicted"/>
<evidence type="ECO:0000259" key="2">
    <source>
        <dbReference type="Pfam" id="PF07732"/>
    </source>
</evidence>
<dbReference type="SUPFAM" id="SSF49503">
    <property type="entry name" value="Cupredoxins"/>
    <property type="match status" value="3"/>
</dbReference>
<dbReference type="Gene3D" id="2.60.40.420">
    <property type="entry name" value="Cupredoxins - blue copper proteins"/>
    <property type="match status" value="3"/>
</dbReference>
<evidence type="ECO:0000313" key="3">
    <source>
        <dbReference type="EMBL" id="GGF56149.1"/>
    </source>
</evidence>
<reference evidence="3" key="1">
    <citation type="journal article" date="2014" name="Int. J. Syst. Evol. Microbiol.">
        <title>Complete genome sequence of Corynebacterium casei LMG S-19264T (=DSM 44701T), isolated from a smear-ripened cheese.</title>
        <authorList>
            <consortium name="US DOE Joint Genome Institute (JGI-PGF)"/>
            <person name="Walter F."/>
            <person name="Albersmeier A."/>
            <person name="Kalinowski J."/>
            <person name="Ruckert C."/>
        </authorList>
    </citation>
    <scope>NUCLEOTIDE SEQUENCE</scope>
    <source>
        <strain evidence="3">CCM 7897</strain>
    </source>
</reference>
<dbReference type="Proteomes" id="UP000606044">
    <property type="component" value="Unassembled WGS sequence"/>
</dbReference>
<gene>
    <name evidence="3" type="ORF">GCM10007301_14690</name>
</gene>
<dbReference type="PROSITE" id="PS51318">
    <property type="entry name" value="TAT"/>
    <property type="match status" value="1"/>
</dbReference>
<organism evidence="3 4">
    <name type="scientific">Azorhizobium oxalatiphilum</name>
    <dbReference type="NCBI Taxonomy" id="980631"/>
    <lineage>
        <taxon>Bacteria</taxon>
        <taxon>Pseudomonadati</taxon>
        <taxon>Pseudomonadota</taxon>
        <taxon>Alphaproteobacteria</taxon>
        <taxon>Hyphomicrobiales</taxon>
        <taxon>Xanthobacteraceae</taxon>
        <taxon>Azorhizobium</taxon>
    </lineage>
</organism>
<dbReference type="Pfam" id="PF07731">
    <property type="entry name" value="Cu-oxidase_2"/>
    <property type="match status" value="1"/>
</dbReference>
<dbReference type="Pfam" id="PF07732">
    <property type="entry name" value="Cu-oxidase_3"/>
    <property type="match status" value="1"/>
</dbReference>
<dbReference type="PANTHER" id="PTHR11709:SF2">
    <property type="entry name" value="MULTICOPPER OXIDASE LPR1"/>
    <property type="match status" value="1"/>
</dbReference>
<dbReference type="InterPro" id="IPR011706">
    <property type="entry name" value="Cu-oxidase_C"/>
</dbReference>
<dbReference type="InterPro" id="IPR045087">
    <property type="entry name" value="Cu-oxidase_fam"/>
</dbReference>
<dbReference type="InterPro" id="IPR006311">
    <property type="entry name" value="TAT_signal"/>
</dbReference>
<sequence>MRVPVPSRRAVLTGAAALVLGGALPRLALSQNTPAVPTPAGRLLKVGTADRIELAGSDPVSLFDGALPGPILRVKRGQPLSVAVANGLSGPLDITWHGVRLPNALDGVPGLTGPAIAAGETRDIRFAPPDAGTFWYHAFDGVLTRRALAGALIVEEETPAAFGADHVMLLQTWGVDATTQMPVITVNGAVSPTLEAPAASRARLRLINASPEFLPLRVAETQSWVMAIDGQPVTPFVLKDGRMQLVPGGRIDLAMDINLNGASANPINVQVELLRGPIELALIAPVGGSNTPAPASTPQALPANPLPSDIPLQGAVRAELAIGVAPADLARIPVLSTVPVGKSLVFALNNTSEVPVAVHFHGMPVRLLDGADDGWKPWWHDTVPVPAKRTVRVAVRPDTPGKWAIIARAAGTGEAVAAAAYEVK</sequence>
<dbReference type="GO" id="GO:0005507">
    <property type="term" value="F:copper ion binding"/>
    <property type="evidence" value="ECO:0007669"/>
    <property type="project" value="InterPro"/>
</dbReference>
<keyword evidence="4" id="KW-1185">Reference proteome</keyword>
<dbReference type="RefSeq" id="WP_188576732.1">
    <property type="nucleotide sequence ID" value="NZ_BMCT01000001.1"/>
</dbReference>
<accession>A0A917F7P8</accession>
<dbReference type="PANTHER" id="PTHR11709">
    <property type="entry name" value="MULTI-COPPER OXIDASE"/>
    <property type="match status" value="1"/>
</dbReference>